<dbReference type="Pfam" id="PF05737">
    <property type="entry name" value="Collagen_bind"/>
    <property type="match status" value="1"/>
</dbReference>
<dbReference type="AlphaFoldDB" id="A0A943DGX6"/>
<comment type="caution">
    <text evidence="9">The sequence shown here is derived from an EMBL/GenBank/DDBJ whole genome shotgun (WGS) entry which is preliminary data.</text>
</comment>
<feature type="region of interest" description="Disordered" evidence="6">
    <location>
        <begin position="41"/>
        <end position="88"/>
    </location>
</feature>
<keyword evidence="4" id="KW-0732">Signal</keyword>
<feature type="compositionally biased region" description="Basic and acidic residues" evidence="6">
    <location>
        <begin position="473"/>
        <end position="484"/>
    </location>
</feature>
<dbReference type="InterPro" id="IPR008456">
    <property type="entry name" value="Collagen-bd_dom"/>
</dbReference>
<dbReference type="NCBIfam" id="TIGR01167">
    <property type="entry name" value="LPXTG_anchor"/>
    <property type="match status" value="1"/>
</dbReference>
<feature type="domain" description="SDR-like Ig" evidence="8">
    <location>
        <begin position="118"/>
        <end position="205"/>
    </location>
</feature>
<dbReference type="InterPro" id="IPR011252">
    <property type="entry name" value="Fibrogen-bd_dom1"/>
</dbReference>
<evidence type="ECO:0000256" key="5">
    <source>
        <dbReference type="ARBA" id="ARBA00023088"/>
    </source>
</evidence>
<dbReference type="EMBL" id="JAGZFP010000004">
    <property type="protein sequence ID" value="MBS5358061.1"/>
    <property type="molecule type" value="Genomic_DNA"/>
</dbReference>
<name>A0A943DGX6_STRPA</name>
<proteinExistence type="predicted"/>
<evidence type="ECO:0000256" key="1">
    <source>
        <dbReference type="ARBA" id="ARBA00004168"/>
    </source>
</evidence>
<dbReference type="Gene3D" id="2.60.40.740">
    <property type="match status" value="1"/>
</dbReference>
<evidence type="ECO:0000256" key="2">
    <source>
        <dbReference type="ARBA" id="ARBA00022512"/>
    </source>
</evidence>
<evidence type="ECO:0000313" key="9">
    <source>
        <dbReference type="EMBL" id="MBS5358061.1"/>
    </source>
</evidence>
<evidence type="ECO:0000256" key="4">
    <source>
        <dbReference type="ARBA" id="ARBA00022729"/>
    </source>
</evidence>
<feature type="domain" description="Collagen binding" evidence="7">
    <location>
        <begin position="234"/>
        <end position="352"/>
    </location>
</feature>
<dbReference type="SUPFAM" id="SSF49401">
    <property type="entry name" value="Bacterial adhesins"/>
    <property type="match status" value="2"/>
</dbReference>
<comment type="subcellular location">
    <subcellularLocation>
        <location evidence="1">Secreted</location>
        <location evidence="1">Cell wall</location>
        <topology evidence="1">Peptidoglycan-anchor</topology>
    </subcellularLocation>
</comment>
<evidence type="ECO:0000313" key="10">
    <source>
        <dbReference type="Proteomes" id="UP000709219"/>
    </source>
</evidence>
<feature type="region of interest" description="Disordered" evidence="6">
    <location>
        <begin position="470"/>
        <end position="515"/>
    </location>
</feature>
<feature type="compositionally biased region" description="Polar residues" evidence="6">
    <location>
        <begin position="41"/>
        <end position="71"/>
    </location>
</feature>
<evidence type="ECO:0000259" key="8">
    <source>
        <dbReference type="Pfam" id="PF17961"/>
    </source>
</evidence>
<organism evidence="9 10">
    <name type="scientific">Streptococcus parasanguinis</name>
    <dbReference type="NCBI Taxonomy" id="1318"/>
    <lineage>
        <taxon>Bacteria</taxon>
        <taxon>Bacillati</taxon>
        <taxon>Bacillota</taxon>
        <taxon>Bacilli</taxon>
        <taxon>Lactobacillales</taxon>
        <taxon>Streptococcaceae</taxon>
        <taxon>Streptococcus</taxon>
    </lineage>
</organism>
<dbReference type="GO" id="GO:0007155">
    <property type="term" value="P:cell adhesion"/>
    <property type="evidence" value="ECO:0007669"/>
    <property type="project" value="InterPro"/>
</dbReference>
<keyword evidence="5" id="KW-0572">Peptidoglycan-anchor</keyword>
<dbReference type="InterPro" id="IPR008966">
    <property type="entry name" value="Adhesion_dom_sf"/>
</dbReference>
<dbReference type="Pfam" id="PF17961">
    <property type="entry name" value="Big_8"/>
    <property type="match status" value="1"/>
</dbReference>
<protein>
    <submittedName>
        <fullName evidence="9">LPXTG cell wall anchor domain-containing protein</fullName>
    </submittedName>
</protein>
<evidence type="ECO:0000259" key="7">
    <source>
        <dbReference type="Pfam" id="PF05737"/>
    </source>
</evidence>
<dbReference type="GO" id="GO:0005518">
    <property type="term" value="F:collagen binding"/>
    <property type="evidence" value="ECO:0007669"/>
    <property type="project" value="InterPro"/>
</dbReference>
<dbReference type="Proteomes" id="UP000709219">
    <property type="component" value="Unassembled WGS sequence"/>
</dbReference>
<dbReference type="Gene3D" id="2.60.40.1280">
    <property type="match status" value="1"/>
</dbReference>
<sequence>MKTNKLTLLTVATIATATLGIKGVNADESDRGITPETATIAANQSGEANGTESAIPATETTQPTDSNNDAGTGSAEAKNNEREGLPTNFEKSGNVIEVKNPEVVVDQSNGTGKYQPFSVEYKNVHFPDDLEINEGDKVTFTLPEEVAFQTNFTFDVHNPENAVVGQATADSTAGTVTTVFNDYFKNHPLNKQMSLKMDAKWTDKVQSGKPVTVNFDGTLVTANIGAEQVIGKDELISKWGSQDENDPSVINWTIRLNYARKVLNYVKIIDEMSENQKLVDDYFEIKNIESVDPWIDKGSAMDLVKSISKSDHGFEIKMDRLDRMIYLNYKTKLTSAVKDSVNPTNKVELKAEDSGAVSYSYVQLVGGRGDASGENKPVFEIPNEAPVYDKPSIDLNDIPLMPPAPVVEKPKWKGGTTPFDAPQLDKPEWEGGVVPFDAPILEKPEINIEDIPLLPPAPILEKPELVIDIPQPKQDKPQPKEDKPNTPAPKETPEVEEVKITNRVENHAQNTRNESEEIVEAYSAPATLPNTGSEFGSAISLLGMLGLSLGVIGIAAKKEN</sequence>
<dbReference type="InterPro" id="IPR041171">
    <property type="entry name" value="SDR_Ig"/>
</dbReference>
<keyword evidence="3" id="KW-0964">Secreted</keyword>
<keyword evidence="2" id="KW-0134">Cell wall</keyword>
<gene>
    <name evidence="9" type="ORF">KHX87_02980</name>
</gene>
<evidence type="ECO:0000256" key="3">
    <source>
        <dbReference type="ARBA" id="ARBA00022525"/>
    </source>
</evidence>
<accession>A0A943DGX6</accession>
<reference evidence="9" key="1">
    <citation type="submission" date="2021-02" db="EMBL/GenBank/DDBJ databases">
        <title>Infant gut strain persistence is associated with maternal origin, phylogeny, and functional potential including surface adhesion and iron acquisition.</title>
        <authorList>
            <person name="Lou Y.C."/>
        </authorList>
    </citation>
    <scope>NUCLEOTIDE SEQUENCE</scope>
    <source>
        <strain evidence="9">L3_098_011G1_dasL3_098_011G1_concoct_7</strain>
    </source>
</reference>
<feature type="compositionally biased region" description="Basic and acidic residues" evidence="6">
    <location>
        <begin position="491"/>
        <end position="506"/>
    </location>
</feature>
<evidence type="ECO:0000256" key="6">
    <source>
        <dbReference type="SAM" id="MobiDB-lite"/>
    </source>
</evidence>